<dbReference type="Gene3D" id="3.30.1360.120">
    <property type="entry name" value="Probable tRNA modification gtpase trme, domain 1"/>
    <property type="match status" value="1"/>
</dbReference>
<comment type="subcellular location">
    <subcellularLocation>
        <location evidence="1">Mitochondrion matrix</location>
    </subcellularLocation>
</comment>
<dbReference type="AlphaFoldDB" id="A0A0A8L6B0"/>
<dbReference type="OrthoDB" id="191995at2759"/>
<comment type="similarity">
    <text evidence="4">Belongs to the GcvT family. CAF17/IBA57 subfamily.</text>
</comment>
<evidence type="ECO:0000313" key="5">
    <source>
        <dbReference type="EMBL" id="CDO93745.1"/>
    </source>
</evidence>
<dbReference type="GO" id="GO:0005759">
    <property type="term" value="C:mitochondrial matrix"/>
    <property type="evidence" value="ECO:0007669"/>
    <property type="project" value="UniProtKB-SubCell"/>
</dbReference>
<keyword evidence="6" id="KW-1185">Reference proteome</keyword>
<dbReference type="InterPro" id="IPR017703">
    <property type="entry name" value="YgfZ/GCV_T_CS"/>
</dbReference>
<dbReference type="PANTHER" id="PTHR22602">
    <property type="entry name" value="TRANSFERASE CAF17, MITOCHONDRIAL-RELATED"/>
    <property type="match status" value="1"/>
</dbReference>
<dbReference type="Proteomes" id="UP000031516">
    <property type="component" value="Unassembled WGS sequence"/>
</dbReference>
<dbReference type="EMBL" id="CCBQ010000027">
    <property type="protein sequence ID" value="CDO93745.1"/>
    <property type="molecule type" value="Genomic_DNA"/>
</dbReference>
<proteinExistence type="inferred from homology"/>
<dbReference type="InterPro" id="IPR045179">
    <property type="entry name" value="YgfZ/GcvT"/>
</dbReference>
<name>A0A0A8L6B0_9SACH</name>
<dbReference type="PANTHER" id="PTHR22602:SF0">
    <property type="entry name" value="TRANSFERASE CAF17, MITOCHONDRIAL-RELATED"/>
    <property type="match status" value="1"/>
</dbReference>
<evidence type="ECO:0000256" key="2">
    <source>
        <dbReference type="ARBA" id="ARBA00022946"/>
    </source>
</evidence>
<accession>A0A0A8L6B0</accession>
<comment type="caution">
    <text evidence="5">The sequence shown here is derived from an EMBL/GenBank/DDBJ whole genome shotgun (WGS) entry which is preliminary data.</text>
</comment>
<sequence length="433" mass="50162">MRLLGPDSIKFLNGLITSKLQPNFVKKNLTTLSTNEREKDKQLALLDFTKNNWGIYKECNYMEDHISRFGTYTGFLNMKGKLLTDSIIYPFPFVVSNVEDKKFPEYLIEFDTHLIDRMERTFKNHKLLSKVKFKHIENSELRTWDTCITMPEEFQLLENLLNPMQKMKDGEQALHFAKFFASLFFQGNEDKLKAVYFDTRLIGDMYEGKMEPMFRVVTDNSVDNINDIFNCTAFDGNSFEKGTTTTNEIQQKRFKLGLFDGNSEYIPETLLALEANFDYFEDTVNSDKGCYVGQELTARTFATGVLKKRCVGISIDEPSKLQGWDRSKYLNIISKLEVQVQNQDALTVPNPFGSSSKPVKKRTRPAGQLINYNGNVGIAVVRKEYIYHALKHNHDIDAYIELPNKETVSCSIKLEWLDRFREEPEEEQEEDAE</sequence>
<reference evidence="5 6" key="1">
    <citation type="submission" date="2014-03" db="EMBL/GenBank/DDBJ databases">
        <title>The genome of Kluyveromyces dobzhanskii.</title>
        <authorList>
            <person name="Nystedt B."/>
            <person name="Astrom S."/>
        </authorList>
    </citation>
    <scope>NUCLEOTIDE SEQUENCE [LARGE SCALE GENOMIC DNA]</scope>
    <source>
        <strain evidence="5 6">CBS 2104</strain>
    </source>
</reference>
<dbReference type="GO" id="GO:0016226">
    <property type="term" value="P:iron-sulfur cluster assembly"/>
    <property type="evidence" value="ECO:0007669"/>
    <property type="project" value="TreeGrafter"/>
</dbReference>
<evidence type="ECO:0000313" key="6">
    <source>
        <dbReference type="Proteomes" id="UP000031516"/>
    </source>
</evidence>
<keyword evidence="3" id="KW-0496">Mitochondrion</keyword>
<protein>
    <submittedName>
        <fullName evidence="5">WGS project CCBQ000000000 data, contig 00102</fullName>
    </submittedName>
</protein>
<dbReference type="NCBIfam" id="TIGR03317">
    <property type="entry name" value="ygfZ_signature"/>
    <property type="match status" value="1"/>
</dbReference>
<gene>
    <name evidence="5" type="ORF">KLDO_g2036</name>
</gene>
<organism evidence="5 6">
    <name type="scientific">Kluyveromyces dobzhanskii CBS 2104</name>
    <dbReference type="NCBI Taxonomy" id="1427455"/>
    <lineage>
        <taxon>Eukaryota</taxon>
        <taxon>Fungi</taxon>
        <taxon>Dikarya</taxon>
        <taxon>Ascomycota</taxon>
        <taxon>Saccharomycotina</taxon>
        <taxon>Saccharomycetes</taxon>
        <taxon>Saccharomycetales</taxon>
        <taxon>Saccharomycetaceae</taxon>
        <taxon>Kluyveromyces</taxon>
    </lineage>
</organism>
<dbReference type="InterPro" id="IPR027266">
    <property type="entry name" value="TrmE/GcvT-like"/>
</dbReference>
<evidence type="ECO:0000256" key="1">
    <source>
        <dbReference type="ARBA" id="ARBA00004305"/>
    </source>
</evidence>
<evidence type="ECO:0000256" key="3">
    <source>
        <dbReference type="ARBA" id="ARBA00023128"/>
    </source>
</evidence>
<evidence type="ECO:0000256" key="4">
    <source>
        <dbReference type="ARBA" id="ARBA00093447"/>
    </source>
</evidence>
<keyword evidence="2" id="KW-0809">Transit peptide</keyword>
<dbReference type="SUPFAM" id="SSF103025">
    <property type="entry name" value="Folate-binding domain"/>
    <property type="match status" value="1"/>
</dbReference>